<dbReference type="GO" id="GO:0003677">
    <property type="term" value="F:DNA binding"/>
    <property type="evidence" value="ECO:0007669"/>
    <property type="project" value="InterPro"/>
</dbReference>
<dbReference type="PANTHER" id="PTHR42646">
    <property type="entry name" value="FLAP ENDONUCLEASE XNI"/>
    <property type="match status" value="1"/>
</dbReference>
<feature type="non-terminal residue" evidence="4">
    <location>
        <position position="270"/>
    </location>
</feature>
<dbReference type="SUPFAM" id="SSF47807">
    <property type="entry name" value="5' to 3' exonuclease, C-terminal subdomain"/>
    <property type="match status" value="1"/>
</dbReference>
<dbReference type="InterPro" id="IPR020046">
    <property type="entry name" value="5-3_exonucl_a-hlix_arch_N"/>
</dbReference>
<dbReference type="Pfam" id="PF09293">
    <property type="entry name" value="RNaseH_C"/>
    <property type="match status" value="1"/>
</dbReference>
<accession>A0A381XPM7</accession>
<dbReference type="InterPro" id="IPR038969">
    <property type="entry name" value="FEN"/>
</dbReference>
<dbReference type="GO" id="GO:0008409">
    <property type="term" value="F:5'-3' exonuclease activity"/>
    <property type="evidence" value="ECO:0007669"/>
    <property type="project" value="InterPro"/>
</dbReference>
<feature type="domain" description="5'-3' exonuclease" evidence="3">
    <location>
        <begin position="16"/>
        <end position="245"/>
    </location>
</feature>
<evidence type="ECO:0000313" key="4">
    <source>
        <dbReference type="EMBL" id="SVA66709.1"/>
    </source>
</evidence>
<dbReference type="Gene3D" id="3.40.50.1010">
    <property type="entry name" value="5'-nuclease"/>
    <property type="match status" value="1"/>
</dbReference>
<sequence>MILLDMNQISVASLMMHLHMTKADTVDENMVRHMILNSVRMYRNMFNQEYGEVVLTWDSRHYWRRDYFPEYKLNRKMGREKDSKDWDQIYGVLNKIKDEVRENLPYKYLEVYGTEADDIIAVLCKKYQNEDIMIVSADKDFIQLHKYPKVKQHSPNTKKLVNGIDPDVYIKEHILKGDSSDGIPNVLSPDNTFVDGLRQKPLGKKKIGVILQTDFDELHDEVKRNYQRNEKLINLDNVPEDLESKILNEFDSAPCGDRSNLLNYFISSKL</sequence>
<evidence type="ECO:0000259" key="3">
    <source>
        <dbReference type="SMART" id="SM00475"/>
    </source>
</evidence>
<dbReference type="PANTHER" id="PTHR42646:SF2">
    <property type="entry name" value="5'-3' EXONUCLEASE FAMILY PROTEIN"/>
    <property type="match status" value="1"/>
</dbReference>
<dbReference type="AlphaFoldDB" id="A0A381XPM7"/>
<evidence type="ECO:0000256" key="2">
    <source>
        <dbReference type="ARBA" id="ARBA00022801"/>
    </source>
</evidence>
<dbReference type="InterPro" id="IPR036276">
    <property type="entry name" value="T4_RNaseH_C"/>
</dbReference>
<protein>
    <recommendedName>
        <fullName evidence="3">5'-3' exonuclease domain-containing protein</fullName>
    </recommendedName>
</protein>
<proteinExistence type="predicted"/>
<name>A0A381XPM7_9ZZZZ</name>
<reference evidence="4" key="1">
    <citation type="submission" date="2018-05" db="EMBL/GenBank/DDBJ databases">
        <authorList>
            <person name="Lanie J.A."/>
            <person name="Ng W.-L."/>
            <person name="Kazmierczak K.M."/>
            <person name="Andrzejewski T.M."/>
            <person name="Davidsen T.M."/>
            <person name="Wayne K.J."/>
            <person name="Tettelin H."/>
            <person name="Glass J.I."/>
            <person name="Rusch D."/>
            <person name="Podicherti R."/>
            <person name="Tsui H.-C.T."/>
            <person name="Winkler M.E."/>
        </authorList>
    </citation>
    <scope>NUCLEOTIDE SEQUENCE</scope>
</reference>
<dbReference type="GO" id="GO:0033567">
    <property type="term" value="P:DNA replication, Okazaki fragment processing"/>
    <property type="evidence" value="ECO:0007669"/>
    <property type="project" value="InterPro"/>
</dbReference>
<dbReference type="CDD" id="cd09860">
    <property type="entry name" value="PIN_T4-like"/>
    <property type="match status" value="1"/>
</dbReference>
<dbReference type="EMBL" id="UINC01015928">
    <property type="protein sequence ID" value="SVA66709.1"/>
    <property type="molecule type" value="Genomic_DNA"/>
</dbReference>
<dbReference type="Gene3D" id="1.10.150.20">
    <property type="entry name" value="5' to 3' exonuclease, C-terminal subdomain"/>
    <property type="match status" value="1"/>
</dbReference>
<gene>
    <name evidence="4" type="ORF">METZ01_LOCUS119563</name>
</gene>
<keyword evidence="2" id="KW-0378">Hydrolase</keyword>
<dbReference type="SMART" id="SM00475">
    <property type="entry name" value="53EXOc"/>
    <property type="match status" value="1"/>
</dbReference>
<dbReference type="InterPro" id="IPR002421">
    <property type="entry name" value="5-3_exonuclease"/>
</dbReference>
<evidence type="ECO:0000256" key="1">
    <source>
        <dbReference type="ARBA" id="ARBA00022722"/>
    </source>
</evidence>
<dbReference type="SUPFAM" id="SSF88723">
    <property type="entry name" value="PIN domain-like"/>
    <property type="match status" value="1"/>
</dbReference>
<dbReference type="InterPro" id="IPR036279">
    <property type="entry name" value="5-3_exonuclease_C_sf"/>
</dbReference>
<dbReference type="Pfam" id="PF02739">
    <property type="entry name" value="5_3_exonuc_N"/>
    <property type="match status" value="1"/>
</dbReference>
<organism evidence="4">
    <name type="scientific">marine metagenome</name>
    <dbReference type="NCBI Taxonomy" id="408172"/>
    <lineage>
        <taxon>unclassified sequences</taxon>
        <taxon>metagenomes</taxon>
        <taxon>ecological metagenomes</taxon>
    </lineage>
</organism>
<dbReference type="InterPro" id="IPR029060">
    <property type="entry name" value="PIN-like_dom_sf"/>
</dbReference>
<keyword evidence="1" id="KW-0540">Nuclease</keyword>
<dbReference type="GO" id="GO:0017108">
    <property type="term" value="F:5'-flap endonuclease activity"/>
    <property type="evidence" value="ECO:0007669"/>
    <property type="project" value="InterPro"/>
</dbReference>
<feature type="non-terminal residue" evidence="4">
    <location>
        <position position="1"/>
    </location>
</feature>